<protein>
    <submittedName>
        <fullName evidence="7">GTP-binding protein Der</fullName>
    </submittedName>
</protein>
<dbReference type="Pfam" id="PF05128">
    <property type="entry name" value="DUF697"/>
    <property type="match status" value="1"/>
</dbReference>
<evidence type="ECO:0000313" key="7">
    <source>
        <dbReference type="EMBL" id="VYU58832.1"/>
    </source>
</evidence>
<sequence length="382" mass="41639">MEDFNVFTEAFNKIERELNNMDKVNILIVGKTGAGKSTLINSVFRAEMAETGIGRPVTQHLKKISKEGIPVNLYDTKGLELSETVQAEIKKEILDEIDKCNNLCMKNDSKSELIHACWYCIDGSVRRCEETDIEWINDIALKVPVIVVVTKGFPKKDAREFKKKIENLNLNCSSIVPVLAEKYEERDEEDEDDQVVVIPSYGLDKLVDVTLDLLPEGVKKAFNNAQKVSLDKKVSAARRWLTGYAATTGAIGASPIPFSDAPLLVGAQLSMLAHITAIFGLPIEKAVLTAIISSVAGVSGTTIGGKTLVSNLLKFIPGVGSVAGGAISASVASMMTIALGLAYISVLKYIVEEENKGNEVSTEAIKEKMKEAYKKELIISRK</sequence>
<evidence type="ECO:0000259" key="6">
    <source>
        <dbReference type="Pfam" id="PF00735"/>
    </source>
</evidence>
<dbReference type="PANTHER" id="PTHR18884">
    <property type="entry name" value="SEPTIN"/>
    <property type="match status" value="1"/>
</dbReference>
<gene>
    <name evidence="7" type="ORF">CTLFYP3_02985</name>
</gene>
<dbReference type="EMBL" id="CACRTO010000044">
    <property type="protein sequence ID" value="VYU58832.1"/>
    <property type="molecule type" value="Genomic_DNA"/>
</dbReference>
<proteinExistence type="predicted"/>
<dbReference type="GO" id="GO:0005525">
    <property type="term" value="F:GTP binding"/>
    <property type="evidence" value="ECO:0007669"/>
    <property type="project" value="InterPro"/>
</dbReference>
<dbReference type="AlphaFoldDB" id="A0A6N3G2N9"/>
<name>A0A6N3G2N9_9CLOT</name>
<organism evidence="7">
    <name type="scientific">Clostridium tertium</name>
    <dbReference type="NCBI Taxonomy" id="1559"/>
    <lineage>
        <taxon>Bacteria</taxon>
        <taxon>Bacillati</taxon>
        <taxon>Bacillota</taxon>
        <taxon>Clostridia</taxon>
        <taxon>Eubacteriales</taxon>
        <taxon>Clostridiaceae</taxon>
        <taxon>Clostridium</taxon>
    </lineage>
</organism>
<dbReference type="InterPro" id="IPR027417">
    <property type="entry name" value="P-loop_NTPase"/>
</dbReference>
<keyword evidence="3 5" id="KW-1133">Transmembrane helix</keyword>
<dbReference type="InterPro" id="IPR021147">
    <property type="entry name" value="DUF697"/>
</dbReference>
<evidence type="ECO:0000256" key="4">
    <source>
        <dbReference type="ARBA" id="ARBA00023136"/>
    </source>
</evidence>
<comment type="subcellular location">
    <subcellularLocation>
        <location evidence="1">Membrane</location>
        <topology evidence="1">Multi-pass membrane protein</topology>
    </subcellularLocation>
</comment>
<dbReference type="InterPro" id="IPR030379">
    <property type="entry name" value="G_SEPTIN_dom"/>
</dbReference>
<evidence type="ECO:0000256" key="3">
    <source>
        <dbReference type="ARBA" id="ARBA00022989"/>
    </source>
</evidence>
<dbReference type="Pfam" id="PF00735">
    <property type="entry name" value="Septin"/>
    <property type="match status" value="1"/>
</dbReference>
<dbReference type="CDD" id="cd00882">
    <property type="entry name" value="Ras_like_GTPase"/>
    <property type="match status" value="1"/>
</dbReference>
<keyword evidence="4 5" id="KW-0472">Membrane</keyword>
<dbReference type="Gene3D" id="3.40.50.300">
    <property type="entry name" value="P-loop containing nucleotide triphosphate hydrolases"/>
    <property type="match status" value="1"/>
</dbReference>
<evidence type="ECO:0000256" key="5">
    <source>
        <dbReference type="SAM" id="Phobius"/>
    </source>
</evidence>
<dbReference type="RefSeq" id="WP_156627425.1">
    <property type="nucleotide sequence ID" value="NZ_CACRTO010000044.1"/>
</dbReference>
<feature type="domain" description="Septin-type G" evidence="6">
    <location>
        <begin position="23"/>
        <end position="191"/>
    </location>
</feature>
<accession>A0A6N3G2N9</accession>
<dbReference type="GO" id="GO:0016020">
    <property type="term" value="C:membrane"/>
    <property type="evidence" value="ECO:0007669"/>
    <property type="project" value="UniProtKB-SubCell"/>
</dbReference>
<dbReference type="SUPFAM" id="SSF52540">
    <property type="entry name" value="P-loop containing nucleoside triphosphate hydrolases"/>
    <property type="match status" value="1"/>
</dbReference>
<reference evidence="7" key="1">
    <citation type="submission" date="2019-11" db="EMBL/GenBank/DDBJ databases">
        <authorList>
            <person name="Feng L."/>
        </authorList>
    </citation>
    <scope>NUCLEOTIDE SEQUENCE</scope>
    <source>
        <strain evidence="7">CTertiumLFYP3</strain>
    </source>
</reference>
<evidence type="ECO:0000256" key="1">
    <source>
        <dbReference type="ARBA" id="ARBA00004141"/>
    </source>
</evidence>
<feature type="transmembrane region" description="Helical" evidence="5">
    <location>
        <begin position="325"/>
        <end position="346"/>
    </location>
</feature>
<keyword evidence="2 5" id="KW-0812">Transmembrane</keyword>
<evidence type="ECO:0000256" key="2">
    <source>
        <dbReference type="ARBA" id="ARBA00022692"/>
    </source>
</evidence>